<evidence type="ECO:0000256" key="1">
    <source>
        <dbReference type="SAM" id="Phobius"/>
    </source>
</evidence>
<keyword evidence="1" id="KW-0812">Transmembrane</keyword>
<feature type="transmembrane region" description="Helical" evidence="1">
    <location>
        <begin position="50"/>
        <end position="72"/>
    </location>
</feature>
<dbReference type="Proteomes" id="UP000556084">
    <property type="component" value="Unassembled WGS sequence"/>
</dbReference>
<protein>
    <submittedName>
        <fullName evidence="2">Ferric-dicitrate binding protein FerR (Iron transport regulator)</fullName>
    </submittedName>
</protein>
<organism evidence="2 3">
    <name type="scientific">Streptomyces olivoverticillatus</name>
    <dbReference type="NCBI Taxonomy" id="66427"/>
    <lineage>
        <taxon>Bacteria</taxon>
        <taxon>Bacillati</taxon>
        <taxon>Actinomycetota</taxon>
        <taxon>Actinomycetes</taxon>
        <taxon>Kitasatosporales</taxon>
        <taxon>Streptomycetaceae</taxon>
        <taxon>Streptomyces</taxon>
    </lineage>
</organism>
<keyword evidence="1" id="KW-1133">Transmembrane helix</keyword>
<evidence type="ECO:0000313" key="2">
    <source>
        <dbReference type="EMBL" id="MBB4891619.1"/>
    </source>
</evidence>
<sequence length="90" mass="10200">MSGYKHVVSGYDRKEAEVRRMLDAPRPSVPPELAVRAAERGMRLLRRRRALRRVGWVLLTAAVVAFCVWAAVTEPWAAPPEGTTPPLRHW</sequence>
<keyword evidence="1" id="KW-0472">Membrane</keyword>
<evidence type="ECO:0000313" key="3">
    <source>
        <dbReference type="Proteomes" id="UP000556084"/>
    </source>
</evidence>
<accession>A0A7W7PIZ8</accession>
<comment type="caution">
    <text evidence="2">The sequence shown here is derived from an EMBL/GenBank/DDBJ whole genome shotgun (WGS) entry which is preliminary data.</text>
</comment>
<dbReference type="RefSeq" id="WP_343069326.1">
    <property type="nucleotide sequence ID" value="NZ_JACHJH010000001.1"/>
</dbReference>
<name>A0A7W7PIZ8_9ACTN</name>
<dbReference type="EMBL" id="JACHJH010000001">
    <property type="protein sequence ID" value="MBB4891619.1"/>
    <property type="molecule type" value="Genomic_DNA"/>
</dbReference>
<keyword evidence="3" id="KW-1185">Reference proteome</keyword>
<proteinExistence type="predicted"/>
<gene>
    <name evidence="2" type="ORF">FHS39_000619</name>
</gene>
<reference evidence="2 3" key="1">
    <citation type="submission" date="2020-08" db="EMBL/GenBank/DDBJ databases">
        <title>Genomic Encyclopedia of Type Strains, Phase III (KMG-III): the genomes of soil and plant-associated and newly described type strains.</title>
        <authorList>
            <person name="Whitman W."/>
        </authorList>
    </citation>
    <scope>NUCLEOTIDE SEQUENCE [LARGE SCALE GENOMIC DNA]</scope>
    <source>
        <strain evidence="2 3">CECT 3266</strain>
    </source>
</reference>
<dbReference type="AlphaFoldDB" id="A0A7W7PIZ8"/>